<keyword evidence="1" id="KW-0645">Protease</keyword>
<evidence type="ECO:0000256" key="1">
    <source>
        <dbReference type="ARBA" id="ARBA00022670"/>
    </source>
</evidence>
<dbReference type="SUPFAM" id="SSF50494">
    <property type="entry name" value="Trypsin-like serine proteases"/>
    <property type="match status" value="1"/>
</dbReference>
<protein>
    <recommendedName>
        <fullName evidence="4">PDZ domain-containing protein</fullName>
    </recommendedName>
</protein>
<dbReference type="Pfam" id="PF13365">
    <property type="entry name" value="Trypsin_2"/>
    <property type="match status" value="1"/>
</dbReference>
<dbReference type="SUPFAM" id="SSF50156">
    <property type="entry name" value="PDZ domain-like"/>
    <property type="match status" value="1"/>
</dbReference>
<dbReference type="PROSITE" id="PS50106">
    <property type="entry name" value="PDZ"/>
    <property type="match status" value="1"/>
</dbReference>
<sequence>MLENQDQMPNKRQFKFQIDLNALLVAIILFVFGFYLIKSQAYVGWWQKLSSLSIFNRPPSASYSSANKSFYDQRVVREESAVIDLVDRVSPAVVSIVTKEVGFDPFSGPYSQDAGIGTGFIIDSKGLILTNSHVVDANSDYTIVLLDKRSFEVKKVNLDRVNDLAILEVDAKDLPAVELGDSDSIKVGQSVVAIGNALGRFSNTVTTGVVSGIARQVTASGGFGGQSKTFENVIQTDAALNLGNSGGPLLNLAGQVIGINVATTAGADNIGFAIPVNVAKPVIADFQRLGKISRPFIGVEYVMITADMANLKRLPEGAFVQRVVKGSPAEKAGLKAGDIITNIDGQALNEENSLSSLTQAKRVGDKVTLTIDRSGAEKTLTLTLDEAEKYMDLP</sequence>
<feature type="transmembrane region" description="Helical" evidence="3">
    <location>
        <begin position="20"/>
        <end position="37"/>
    </location>
</feature>
<gene>
    <name evidence="5" type="ORF">COT52_00950</name>
</gene>
<organism evidence="5 6">
    <name type="scientific">candidate division WWE3 bacterium CG08_land_8_20_14_0_20_43_13</name>
    <dbReference type="NCBI Taxonomy" id="1975087"/>
    <lineage>
        <taxon>Bacteria</taxon>
        <taxon>Katanobacteria</taxon>
    </lineage>
</organism>
<feature type="domain" description="PDZ" evidence="4">
    <location>
        <begin position="286"/>
        <end position="375"/>
    </location>
</feature>
<dbReference type="InterPro" id="IPR001478">
    <property type="entry name" value="PDZ"/>
</dbReference>
<dbReference type="GO" id="GO:0004252">
    <property type="term" value="F:serine-type endopeptidase activity"/>
    <property type="evidence" value="ECO:0007669"/>
    <property type="project" value="InterPro"/>
</dbReference>
<dbReference type="Proteomes" id="UP000231414">
    <property type="component" value="Unassembled WGS sequence"/>
</dbReference>
<evidence type="ECO:0000313" key="6">
    <source>
        <dbReference type="Proteomes" id="UP000231414"/>
    </source>
</evidence>
<dbReference type="AlphaFoldDB" id="A0A2H0X7T3"/>
<accession>A0A2H0X7T3</accession>
<dbReference type="Pfam" id="PF13180">
    <property type="entry name" value="PDZ_2"/>
    <property type="match status" value="1"/>
</dbReference>
<dbReference type="PANTHER" id="PTHR43343:SF3">
    <property type="entry name" value="PROTEASE DO-LIKE 8, CHLOROPLASTIC"/>
    <property type="match status" value="1"/>
</dbReference>
<dbReference type="Gene3D" id="2.30.42.10">
    <property type="match status" value="1"/>
</dbReference>
<name>A0A2H0X7T3_UNCKA</name>
<keyword evidence="3" id="KW-1133">Transmembrane helix</keyword>
<dbReference type="PRINTS" id="PR00834">
    <property type="entry name" value="PROTEASES2C"/>
</dbReference>
<dbReference type="GO" id="GO:0006508">
    <property type="term" value="P:proteolysis"/>
    <property type="evidence" value="ECO:0007669"/>
    <property type="project" value="UniProtKB-KW"/>
</dbReference>
<dbReference type="SMART" id="SM00228">
    <property type="entry name" value="PDZ"/>
    <property type="match status" value="1"/>
</dbReference>
<dbReference type="EMBL" id="PEYW01000010">
    <property type="protein sequence ID" value="PIS20987.1"/>
    <property type="molecule type" value="Genomic_DNA"/>
</dbReference>
<keyword evidence="3" id="KW-0812">Transmembrane</keyword>
<dbReference type="InterPro" id="IPR009003">
    <property type="entry name" value="Peptidase_S1_PA"/>
</dbReference>
<keyword evidence="3" id="KW-0472">Membrane</keyword>
<reference evidence="6" key="1">
    <citation type="submission" date="2017-09" db="EMBL/GenBank/DDBJ databases">
        <title>Depth-based differentiation of microbial function through sediment-hosted aquifers and enrichment of novel symbionts in the deep terrestrial subsurface.</title>
        <authorList>
            <person name="Probst A.J."/>
            <person name="Ladd B."/>
            <person name="Jarett J.K."/>
            <person name="Geller-Mcgrath D.E."/>
            <person name="Sieber C.M.K."/>
            <person name="Emerson J.B."/>
            <person name="Anantharaman K."/>
            <person name="Thomas B.C."/>
            <person name="Malmstrom R."/>
            <person name="Stieglmeier M."/>
            <person name="Klingl A."/>
            <person name="Woyke T."/>
            <person name="Ryan C.M."/>
            <person name="Banfield J.F."/>
        </authorList>
    </citation>
    <scope>NUCLEOTIDE SEQUENCE [LARGE SCALE GENOMIC DNA]</scope>
</reference>
<evidence type="ECO:0000256" key="3">
    <source>
        <dbReference type="SAM" id="Phobius"/>
    </source>
</evidence>
<dbReference type="InterPro" id="IPR051201">
    <property type="entry name" value="Chloro_Bact_Ser_Proteases"/>
</dbReference>
<evidence type="ECO:0000313" key="5">
    <source>
        <dbReference type="EMBL" id="PIS20987.1"/>
    </source>
</evidence>
<proteinExistence type="predicted"/>
<evidence type="ECO:0000259" key="4">
    <source>
        <dbReference type="PROSITE" id="PS50106"/>
    </source>
</evidence>
<keyword evidence="2" id="KW-0378">Hydrolase</keyword>
<evidence type="ECO:0000256" key="2">
    <source>
        <dbReference type="ARBA" id="ARBA00022801"/>
    </source>
</evidence>
<dbReference type="PANTHER" id="PTHR43343">
    <property type="entry name" value="PEPTIDASE S12"/>
    <property type="match status" value="1"/>
</dbReference>
<comment type="caution">
    <text evidence="5">The sequence shown here is derived from an EMBL/GenBank/DDBJ whole genome shotgun (WGS) entry which is preliminary data.</text>
</comment>
<dbReference type="Gene3D" id="2.40.10.120">
    <property type="match status" value="1"/>
</dbReference>
<dbReference type="InterPro" id="IPR001940">
    <property type="entry name" value="Peptidase_S1C"/>
</dbReference>
<dbReference type="InterPro" id="IPR036034">
    <property type="entry name" value="PDZ_sf"/>
</dbReference>